<reference evidence="4" key="1">
    <citation type="journal article" date="2019" name="Int. J. Syst. Evol. Microbiol.">
        <title>The Global Catalogue of Microorganisms (GCM) 10K type strain sequencing project: providing services to taxonomists for standard genome sequencing and annotation.</title>
        <authorList>
            <consortium name="The Broad Institute Genomics Platform"/>
            <consortium name="The Broad Institute Genome Sequencing Center for Infectious Disease"/>
            <person name="Wu L."/>
            <person name="Ma J."/>
        </authorList>
    </citation>
    <scope>NUCLEOTIDE SEQUENCE [LARGE SCALE GENOMIC DNA]</scope>
    <source>
        <strain evidence="4">KCTC 52232</strain>
    </source>
</reference>
<evidence type="ECO:0000259" key="2">
    <source>
        <dbReference type="Pfam" id="PF19762"/>
    </source>
</evidence>
<sequence>MQEVTRDAIVSITLFAAVFGMVYVFLMTRHRERMAILERNLTSVPFPITNFNHLTLKYGLLLIGLGVGFLMGTVLESLGMKDDIAYLSMILIFGGVGLIVSYLIIQTQKK</sequence>
<protein>
    <submittedName>
        <fullName evidence="3">DUF6249 domain-containing protein</fullName>
    </submittedName>
</protein>
<dbReference type="Pfam" id="PF19762">
    <property type="entry name" value="DUF6249"/>
    <property type="match status" value="1"/>
</dbReference>
<keyword evidence="1" id="KW-1133">Transmembrane helix</keyword>
<keyword evidence="4" id="KW-1185">Reference proteome</keyword>
<organism evidence="3 4">
    <name type="scientific">Mucilaginibacter antarcticus</name>
    <dbReference type="NCBI Taxonomy" id="1855725"/>
    <lineage>
        <taxon>Bacteria</taxon>
        <taxon>Pseudomonadati</taxon>
        <taxon>Bacteroidota</taxon>
        <taxon>Sphingobacteriia</taxon>
        <taxon>Sphingobacteriales</taxon>
        <taxon>Sphingobacteriaceae</taxon>
        <taxon>Mucilaginibacter</taxon>
    </lineage>
</organism>
<feature type="transmembrane region" description="Helical" evidence="1">
    <location>
        <begin position="58"/>
        <end position="78"/>
    </location>
</feature>
<proteinExistence type="predicted"/>
<dbReference type="InterPro" id="IPR046216">
    <property type="entry name" value="DUF6249"/>
</dbReference>
<evidence type="ECO:0000313" key="4">
    <source>
        <dbReference type="Proteomes" id="UP001597601"/>
    </source>
</evidence>
<name>A0ABW5XIL5_9SPHI</name>
<keyword evidence="1" id="KW-0472">Membrane</keyword>
<dbReference type="Proteomes" id="UP001597601">
    <property type="component" value="Unassembled WGS sequence"/>
</dbReference>
<dbReference type="EMBL" id="JBHUON010000002">
    <property type="protein sequence ID" value="MFD2863544.1"/>
    <property type="molecule type" value="Genomic_DNA"/>
</dbReference>
<evidence type="ECO:0000313" key="3">
    <source>
        <dbReference type="EMBL" id="MFD2863544.1"/>
    </source>
</evidence>
<feature type="transmembrane region" description="Helical" evidence="1">
    <location>
        <begin position="6"/>
        <end position="26"/>
    </location>
</feature>
<evidence type="ECO:0000256" key="1">
    <source>
        <dbReference type="SAM" id="Phobius"/>
    </source>
</evidence>
<accession>A0ABW5XIL5</accession>
<keyword evidence="1" id="KW-0812">Transmembrane</keyword>
<feature type="transmembrane region" description="Helical" evidence="1">
    <location>
        <begin position="84"/>
        <end position="105"/>
    </location>
</feature>
<feature type="domain" description="DUF6249" evidence="2">
    <location>
        <begin position="9"/>
        <end position="104"/>
    </location>
</feature>
<gene>
    <name evidence="3" type="ORF">ACFSYC_02485</name>
</gene>
<comment type="caution">
    <text evidence="3">The sequence shown here is derived from an EMBL/GenBank/DDBJ whole genome shotgun (WGS) entry which is preliminary data.</text>
</comment>
<dbReference type="RefSeq" id="WP_377123170.1">
    <property type="nucleotide sequence ID" value="NZ_JBHUHN010000001.1"/>
</dbReference>